<evidence type="ECO:0000313" key="1">
    <source>
        <dbReference type="EMBL" id="UXA67361.1"/>
    </source>
</evidence>
<evidence type="ECO:0000313" key="2">
    <source>
        <dbReference type="Proteomes" id="UP001058381"/>
    </source>
</evidence>
<dbReference type="InterPro" id="IPR029063">
    <property type="entry name" value="SAM-dependent_MTases_sf"/>
</dbReference>
<dbReference type="EMBL" id="CP096142">
    <property type="protein sequence ID" value="UXA67361.1"/>
    <property type="molecule type" value="Genomic_DNA"/>
</dbReference>
<dbReference type="Proteomes" id="UP001058381">
    <property type="component" value="Chromosome"/>
</dbReference>
<organism evidence="1 2">
    <name type="scientific">Xanthomonas prunicola</name>
    <dbReference type="NCBI Taxonomy" id="2053930"/>
    <lineage>
        <taxon>Bacteria</taxon>
        <taxon>Pseudomonadati</taxon>
        <taxon>Pseudomonadota</taxon>
        <taxon>Gammaproteobacteria</taxon>
        <taxon>Lysobacterales</taxon>
        <taxon>Lysobacteraceae</taxon>
        <taxon>Xanthomonas</taxon>
    </lineage>
</organism>
<reference evidence="1" key="1">
    <citation type="submission" date="2022-04" db="EMBL/GenBank/DDBJ databases">
        <title>Xanthomonas prunicola pv. tritici, a pathogen causing a previously unreported foliar disease of wheat.</title>
        <authorList>
            <person name="Clavijo F."/>
            <person name="Curland R.D."/>
            <person name="Dill-Macky R."/>
            <person name="Pereyra S."/>
            <person name="Roman-Reyna V."/>
            <person name="Siri M.I."/>
        </authorList>
    </citation>
    <scope>NUCLEOTIDE SEQUENCE</scope>
    <source>
        <strain evidence="1">CIX249</strain>
    </source>
</reference>
<dbReference type="RefSeq" id="WP_252164600.1">
    <property type="nucleotide sequence ID" value="NZ_CP094827.1"/>
</dbReference>
<name>A0A9Q9MNE3_9XANT</name>
<protein>
    <recommendedName>
        <fullName evidence="3">DNA adenine methylase</fullName>
    </recommendedName>
</protein>
<accession>A0A9Q9MNE3</accession>
<dbReference type="SUPFAM" id="SSF53335">
    <property type="entry name" value="S-adenosyl-L-methionine-dependent methyltransferases"/>
    <property type="match status" value="1"/>
</dbReference>
<dbReference type="GeneID" id="75151819"/>
<sequence>MDPPYWQTEGYGVDFPFSEYERMAELMRSCSGKIVVSLNDHPDVRAVFGRYQCIPLQLNYTIGGVDSREKRFGELIIKSWDDSVATLF</sequence>
<dbReference type="AlphaFoldDB" id="A0A9Q9MNE3"/>
<dbReference type="Gene3D" id="3.40.50.150">
    <property type="entry name" value="Vaccinia Virus protein VP39"/>
    <property type="match status" value="1"/>
</dbReference>
<evidence type="ECO:0008006" key="3">
    <source>
        <dbReference type="Google" id="ProtNLM"/>
    </source>
</evidence>
<proteinExistence type="predicted"/>
<gene>
    <name evidence="1" type="ORF">M0D43_10655</name>
</gene>